<sequence length="37" mass="4336">MHEGMSWFGFGHWFWGILIWGAIVGIVFSLLRISKKK</sequence>
<evidence type="ECO:0000313" key="2">
    <source>
        <dbReference type="EMBL" id="VAW77690.1"/>
    </source>
</evidence>
<proteinExistence type="predicted"/>
<organism evidence="2">
    <name type="scientific">hydrothermal vent metagenome</name>
    <dbReference type="NCBI Taxonomy" id="652676"/>
    <lineage>
        <taxon>unclassified sequences</taxon>
        <taxon>metagenomes</taxon>
        <taxon>ecological metagenomes</taxon>
    </lineage>
</organism>
<keyword evidence="1" id="KW-0472">Membrane</keyword>
<reference evidence="2" key="1">
    <citation type="submission" date="2018-06" db="EMBL/GenBank/DDBJ databases">
        <authorList>
            <person name="Zhirakovskaya E."/>
        </authorList>
    </citation>
    <scope>NUCLEOTIDE SEQUENCE</scope>
</reference>
<dbReference type="EMBL" id="UOFL01000133">
    <property type="protein sequence ID" value="VAW77690.1"/>
    <property type="molecule type" value="Genomic_DNA"/>
</dbReference>
<name>A0A3B0YM32_9ZZZZ</name>
<feature type="transmembrane region" description="Helical" evidence="1">
    <location>
        <begin position="12"/>
        <end position="31"/>
    </location>
</feature>
<dbReference type="AlphaFoldDB" id="A0A3B0YM32"/>
<accession>A0A3B0YM32</accession>
<keyword evidence="1" id="KW-0812">Transmembrane</keyword>
<protein>
    <submittedName>
        <fullName evidence="2">Uncharacterized protein</fullName>
    </submittedName>
</protein>
<keyword evidence="1" id="KW-1133">Transmembrane helix</keyword>
<gene>
    <name evidence="2" type="ORF">MNBD_GAMMA12-1001</name>
</gene>
<evidence type="ECO:0000256" key="1">
    <source>
        <dbReference type="SAM" id="Phobius"/>
    </source>
</evidence>